<feature type="signal peptide" evidence="5">
    <location>
        <begin position="1"/>
        <end position="17"/>
    </location>
</feature>
<sequence>MIIKSLLILLFATLAFSADHGTFKDCARVEFCTNLRTRTPSDDYSVDSGSVSASTDSNTLTATLKSNNGGSDLTLTLSGLQQNTFRVKITEVDSTRYELQDVLDGEPGGLNFDDVQIVDNSVTVSTASGSNSARVTFSPFNIEFAKDGVTEVVLNGDRLTIANNDVTAPFSFGATFPEGRQLFGVHEHCDNVALQNTGPGGTDPYRLKNSDVAYYELNSPMALYGAVPVVYGQGYGV</sequence>
<feature type="chain" id="PRO_5041275090" description="Glycoside hydrolase family 31 N-terminal domain-containing protein" evidence="5">
    <location>
        <begin position="18"/>
        <end position="237"/>
    </location>
</feature>
<reference evidence="7" key="1">
    <citation type="journal article" date="2023" name="G3 (Bethesda)">
        <title>Whole genome assemblies of Zophobas morio and Tenebrio molitor.</title>
        <authorList>
            <person name="Kaur S."/>
            <person name="Stinson S.A."/>
            <person name="diCenzo G.C."/>
        </authorList>
    </citation>
    <scope>NUCLEOTIDE SEQUENCE</scope>
    <source>
        <strain evidence="7">QUZm001</strain>
    </source>
</reference>
<dbReference type="SUPFAM" id="SSF74650">
    <property type="entry name" value="Galactose mutarotase-like"/>
    <property type="match status" value="1"/>
</dbReference>
<evidence type="ECO:0000256" key="2">
    <source>
        <dbReference type="ARBA" id="ARBA00022801"/>
    </source>
</evidence>
<dbReference type="GO" id="GO:0006491">
    <property type="term" value="P:N-glycan processing"/>
    <property type="evidence" value="ECO:0007669"/>
    <property type="project" value="TreeGrafter"/>
</dbReference>
<evidence type="ECO:0000259" key="6">
    <source>
        <dbReference type="Pfam" id="PF13802"/>
    </source>
</evidence>
<evidence type="ECO:0000313" key="7">
    <source>
        <dbReference type="EMBL" id="KAJ3640644.1"/>
    </source>
</evidence>
<dbReference type="InterPro" id="IPR011013">
    <property type="entry name" value="Gal_mutarotase_sf_dom"/>
</dbReference>
<evidence type="ECO:0000256" key="1">
    <source>
        <dbReference type="ARBA" id="ARBA00022729"/>
    </source>
</evidence>
<protein>
    <recommendedName>
        <fullName evidence="6">Glycoside hydrolase family 31 N-terminal domain-containing protein</fullName>
    </recommendedName>
</protein>
<keyword evidence="3" id="KW-0325">Glycoprotein</keyword>
<dbReference type="GO" id="GO:0005975">
    <property type="term" value="P:carbohydrate metabolic process"/>
    <property type="evidence" value="ECO:0007669"/>
    <property type="project" value="InterPro"/>
</dbReference>
<dbReference type="PANTHER" id="PTHR22762:SF54">
    <property type="entry name" value="BCDNA.GH04962"/>
    <property type="match status" value="1"/>
</dbReference>
<evidence type="ECO:0000256" key="5">
    <source>
        <dbReference type="SAM" id="SignalP"/>
    </source>
</evidence>
<keyword evidence="4" id="KW-0326">Glycosidase</keyword>
<evidence type="ECO:0000313" key="8">
    <source>
        <dbReference type="Proteomes" id="UP001168821"/>
    </source>
</evidence>
<dbReference type="AlphaFoldDB" id="A0AA38M2P3"/>
<accession>A0AA38M2P3</accession>
<dbReference type="PANTHER" id="PTHR22762">
    <property type="entry name" value="ALPHA-GLUCOSIDASE"/>
    <property type="match status" value="1"/>
</dbReference>
<keyword evidence="1 5" id="KW-0732">Signal</keyword>
<organism evidence="7 8">
    <name type="scientific">Zophobas morio</name>
    <dbReference type="NCBI Taxonomy" id="2755281"/>
    <lineage>
        <taxon>Eukaryota</taxon>
        <taxon>Metazoa</taxon>
        <taxon>Ecdysozoa</taxon>
        <taxon>Arthropoda</taxon>
        <taxon>Hexapoda</taxon>
        <taxon>Insecta</taxon>
        <taxon>Pterygota</taxon>
        <taxon>Neoptera</taxon>
        <taxon>Endopterygota</taxon>
        <taxon>Coleoptera</taxon>
        <taxon>Polyphaga</taxon>
        <taxon>Cucujiformia</taxon>
        <taxon>Tenebrionidae</taxon>
        <taxon>Zophobas</taxon>
    </lineage>
</organism>
<dbReference type="InterPro" id="IPR025887">
    <property type="entry name" value="Glyco_hydro_31_N_dom"/>
</dbReference>
<dbReference type="Pfam" id="PF13802">
    <property type="entry name" value="Gal_mutarotas_2"/>
    <property type="match status" value="1"/>
</dbReference>
<proteinExistence type="predicted"/>
<gene>
    <name evidence="7" type="ORF">Zmor_027193</name>
</gene>
<dbReference type="Gene3D" id="2.60.40.1760">
    <property type="entry name" value="glycosyl hydrolase (family 31)"/>
    <property type="match status" value="1"/>
</dbReference>
<evidence type="ECO:0000256" key="4">
    <source>
        <dbReference type="ARBA" id="ARBA00023295"/>
    </source>
</evidence>
<keyword evidence="2" id="KW-0378">Hydrolase</keyword>
<evidence type="ECO:0000256" key="3">
    <source>
        <dbReference type="ARBA" id="ARBA00023180"/>
    </source>
</evidence>
<name>A0AA38M2P3_9CUCU</name>
<keyword evidence="8" id="KW-1185">Reference proteome</keyword>
<dbReference type="Proteomes" id="UP001168821">
    <property type="component" value="Unassembled WGS sequence"/>
</dbReference>
<dbReference type="GO" id="GO:0090599">
    <property type="term" value="F:alpha-glucosidase activity"/>
    <property type="evidence" value="ECO:0007669"/>
    <property type="project" value="TreeGrafter"/>
</dbReference>
<dbReference type="GO" id="GO:0030246">
    <property type="term" value="F:carbohydrate binding"/>
    <property type="evidence" value="ECO:0007669"/>
    <property type="project" value="InterPro"/>
</dbReference>
<feature type="domain" description="Glycoside hydrolase family 31 N-terminal" evidence="6">
    <location>
        <begin position="74"/>
        <end position="236"/>
    </location>
</feature>
<comment type="caution">
    <text evidence="7">The sequence shown here is derived from an EMBL/GenBank/DDBJ whole genome shotgun (WGS) entry which is preliminary data.</text>
</comment>
<dbReference type="EMBL" id="JALNTZ010000009">
    <property type="protein sequence ID" value="KAJ3640644.1"/>
    <property type="molecule type" value="Genomic_DNA"/>
</dbReference>